<feature type="transmembrane region" description="Helical" evidence="8">
    <location>
        <begin position="207"/>
        <end position="223"/>
    </location>
</feature>
<evidence type="ECO:0000256" key="7">
    <source>
        <dbReference type="PIRSR" id="PIRSR600715-1"/>
    </source>
</evidence>
<dbReference type="GO" id="GO:0071555">
    <property type="term" value="P:cell wall organization"/>
    <property type="evidence" value="ECO:0007669"/>
    <property type="project" value="TreeGrafter"/>
</dbReference>
<proteinExistence type="predicted"/>
<keyword evidence="2" id="KW-1003">Cell membrane</keyword>
<dbReference type="PANTHER" id="PTHR22926">
    <property type="entry name" value="PHOSPHO-N-ACETYLMURAMOYL-PENTAPEPTIDE-TRANSFERASE"/>
    <property type="match status" value="1"/>
</dbReference>
<dbReference type="GO" id="GO:0016780">
    <property type="term" value="F:phosphotransferase activity, for other substituted phosphate groups"/>
    <property type="evidence" value="ECO:0007669"/>
    <property type="project" value="InterPro"/>
</dbReference>
<feature type="transmembrane region" description="Helical" evidence="8">
    <location>
        <begin position="49"/>
        <end position="68"/>
    </location>
</feature>
<feature type="transmembrane region" description="Helical" evidence="8">
    <location>
        <begin position="74"/>
        <end position="90"/>
    </location>
</feature>
<feature type="transmembrane region" description="Helical" evidence="8">
    <location>
        <begin position="176"/>
        <end position="195"/>
    </location>
</feature>
<keyword evidence="4 8" id="KW-0812">Transmembrane</keyword>
<dbReference type="AlphaFoldDB" id="A0A8J3X8A5"/>
<evidence type="ECO:0000313" key="10">
    <source>
        <dbReference type="Proteomes" id="UP000650628"/>
    </source>
</evidence>
<reference evidence="9 10" key="1">
    <citation type="submission" date="2021-01" db="EMBL/GenBank/DDBJ databases">
        <title>Whole genome shotgun sequence of Planotetraspora mira NBRC 15435.</title>
        <authorList>
            <person name="Komaki H."/>
            <person name="Tamura T."/>
        </authorList>
    </citation>
    <scope>NUCLEOTIDE SEQUENCE [LARGE SCALE GENOMIC DNA]</scope>
    <source>
        <strain evidence="9 10">NBRC 15435</strain>
    </source>
</reference>
<evidence type="ECO:0000256" key="8">
    <source>
        <dbReference type="SAM" id="Phobius"/>
    </source>
</evidence>
<gene>
    <name evidence="9" type="ORF">Pmi06nite_07450</name>
</gene>
<evidence type="ECO:0000256" key="3">
    <source>
        <dbReference type="ARBA" id="ARBA00022679"/>
    </source>
</evidence>
<dbReference type="PANTHER" id="PTHR22926:SF3">
    <property type="entry name" value="UNDECAPRENYL-PHOSPHATE ALPHA-N-ACETYLGLUCOSAMINYL 1-PHOSPHATE TRANSFERASE"/>
    <property type="match status" value="1"/>
</dbReference>
<comment type="subcellular location">
    <subcellularLocation>
        <location evidence="1">Cell membrane</location>
        <topology evidence="1">Multi-pass membrane protein</topology>
    </subcellularLocation>
</comment>
<keyword evidence="6 8" id="KW-0472">Membrane</keyword>
<feature type="transmembrane region" description="Helical" evidence="8">
    <location>
        <begin position="6"/>
        <end position="29"/>
    </location>
</feature>
<dbReference type="Proteomes" id="UP000650628">
    <property type="component" value="Unassembled WGS sequence"/>
</dbReference>
<dbReference type="GO" id="GO:0044038">
    <property type="term" value="P:cell wall macromolecule biosynthetic process"/>
    <property type="evidence" value="ECO:0007669"/>
    <property type="project" value="TreeGrafter"/>
</dbReference>
<feature type="binding site" evidence="7">
    <location>
        <position position="143"/>
    </location>
    <ligand>
        <name>Mg(2+)</name>
        <dbReference type="ChEBI" id="CHEBI:18420"/>
    </ligand>
</feature>
<feature type="transmembrane region" description="Helical" evidence="8">
    <location>
        <begin position="229"/>
        <end position="250"/>
    </location>
</feature>
<dbReference type="GO" id="GO:0009103">
    <property type="term" value="P:lipopolysaccharide biosynthetic process"/>
    <property type="evidence" value="ECO:0007669"/>
    <property type="project" value="TreeGrafter"/>
</dbReference>
<dbReference type="EMBL" id="BOOO01000004">
    <property type="protein sequence ID" value="GII27303.1"/>
    <property type="molecule type" value="Genomic_DNA"/>
</dbReference>
<evidence type="ECO:0000256" key="6">
    <source>
        <dbReference type="ARBA" id="ARBA00023136"/>
    </source>
</evidence>
<dbReference type="Pfam" id="PF00953">
    <property type="entry name" value="Glycos_transf_4"/>
    <property type="match status" value="1"/>
</dbReference>
<comment type="cofactor">
    <cofactor evidence="7">
        <name>Mg(2+)</name>
        <dbReference type="ChEBI" id="CHEBI:18420"/>
    </cofactor>
</comment>
<sequence length="346" mass="35504">MNTTTLLAAGTAGFALAAGGTHILGRLALRWGFTDRPAGYKAHGRPVPYLGGIAIMLGTAVPPVVFLGLADRRAGAIVIAAVVITLLGLIDDLSPLSPLTRLAVETVAAGAVVLSGVQATVTGGWLDGPITTLWIVVVANSFNLLDNMDGALGAITTVSATCLAGTAFVYAQPVVGLLLCTLAFAGLGFLLHNWAPAKVFMGDAGSLFIGFVLASSAALLVTGRSTETVIAGLLLPTLVAIVDTGIVVVSRKRAGRPMMRGGNDHLSHRLRKLGLSTRLTALVLSATAAAAGVLDLAMTLGWISPLIATISGIGAACVLIGLPQRVRVYPSVRPETTPAIIRERRQ</sequence>
<evidence type="ECO:0000256" key="2">
    <source>
        <dbReference type="ARBA" id="ARBA00022475"/>
    </source>
</evidence>
<feature type="binding site" evidence="7">
    <location>
        <position position="203"/>
    </location>
    <ligand>
        <name>Mg(2+)</name>
        <dbReference type="ChEBI" id="CHEBI:18420"/>
    </ligand>
</feature>
<feature type="transmembrane region" description="Helical" evidence="8">
    <location>
        <begin position="275"/>
        <end position="294"/>
    </location>
</feature>
<dbReference type="CDD" id="cd06853">
    <property type="entry name" value="GT_WecA_like"/>
    <property type="match status" value="1"/>
</dbReference>
<dbReference type="GO" id="GO:0005886">
    <property type="term" value="C:plasma membrane"/>
    <property type="evidence" value="ECO:0007669"/>
    <property type="project" value="UniProtKB-SubCell"/>
</dbReference>
<dbReference type="InterPro" id="IPR000715">
    <property type="entry name" value="Glycosyl_transferase_4"/>
</dbReference>
<accession>A0A8J3X8A5</accession>
<dbReference type="RefSeq" id="WP_203951393.1">
    <property type="nucleotide sequence ID" value="NZ_BOOO01000004.1"/>
</dbReference>
<dbReference type="GO" id="GO:0046872">
    <property type="term" value="F:metal ion binding"/>
    <property type="evidence" value="ECO:0007669"/>
    <property type="project" value="UniProtKB-KW"/>
</dbReference>
<keyword evidence="3" id="KW-0808">Transferase</keyword>
<keyword evidence="7" id="KW-0479">Metal-binding</keyword>
<keyword evidence="5 8" id="KW-1133">Transmembrane helix</keyword>
<keyword evidence="10" id="KW-1185">Reference proteome</keyword>
<comment type="caution">
    <text evidence="9">The sequence shown here is derived from an EMBL/GenBank/DDBJ whole genome shotgun (WGS) entry which is preliminary data.</text>
</comment>
<organism evidence="9 10">
    <name type="scientific">Planotetraspora mira</name>
    <dbReference type="NCBI Taxonomy" id="58121"/>
    <lineage>
        <taxon>Bacteria</taxon>
        <taxon>Bacillati</taxon>
        <taxon>Actinomycetota</taxon>
        <taxon>Actinomycetes</taxon>
        <taxon>Streptosporangiales</taxon>
        <taxon>Streptosporangiaceae</taxon>
        <taxon>Planotetraspora</taxon>
    </lineage>
</organism>
<feature type="transmembrane region" description="Helical" evidence="8">
    <location>
        <begin position="152"/>
        <end position="170"/>
    </location>
</feature>
<evidence type="ECO:0000256" key="5">
    <source>
        <dbReference type="ARBA" id="ARBA00022989"/>
    </source>
</evidence>
<evidence type="ECO:0000256" key="1">
    <source>
        <dbReference type="ARBA" id="ARBA00004651"/>
    </source>
</evidence>
<evidence type="ECO:0000313" key="9">
    <source>
        <dbReference type="EMBL" id="GII27303.1"/>
    </source>
</evidence>
<name>A0A8J3X8A5_9ACTN</name>
<evidence type="ECO:0000256" key="4">
    <source>
        <dbReference type="ARBA" id="ARBA00022692"/>
    </source>
</evidence>
<feature type="transmembrane region" description="Helical" evidence="8">
    <location>
        <begin position="300"/>
        <end position="322"/>
    </location>
</feature>
<protein>
    <submittedName>
        <fullName evidence="9">Putative glycosyltransferase</fullName>
    </submittedName>
</protein>
<keyword evidence="7" id="KW-0460">Magnesium</keyword>